<organism evidence="3 4">
    <name type="scientific">Symbiodinium necroappetens</name>
    <dbReference type="NCBI Taxonomy" id="1628268"/>
    <lineage>
        <taxon>Eukaryota</taxon>
        <taxon>Sar</taxon>
        <taxon>Alveolata</taxon>
        <taxon>Dinophyceae</taxon>
        <taxon>Suessiales</taxon>
        <taxon>Symbiodiniaceae</taxon>
        <taxon>Symbiodinium</taxon>
    </lineage>
</organism>
<dbReference type="Proteomes" id="UP000601435">
    <property type="component" value="Unassembled WGS sequence"/>
</dbReference>
<reference evidence="3" key="1">
    <citation type="submission" date="2021-02" db="EMBL/GenBank/DDBJ databases">
        <authorList>
            <person name="Dougan E. K."/>
            <person name="Rhodes N."/>
            <person name="Thang M."/>
            <person name="Chan C."/>
        </authorList>
    </citation>
    <scope>NUCLEOTIDE SEQUENCE</scope>
</reference>
<comment type="caution">
    <text evidence="3">The sequence shown here is derived from an EMBL/GenBank/DDBJ whole genome shotgun (WGS) entry which is preliminary data.</text>
</comment>
<feature type="compositionally biased region" description="Basic and acidic residues" evidence="2">
    <location>
        <begin position="266"/>
        <end position="305"/>
    </location>
</feature>
<keyword evidence="4" id="KW-1185">Reference proteome</keyword>
<dbReference type="EMBL" id="CAJNJA010030028">
    <property type="protein sequence ID" value="CAE7637202.1"/>
    <property type="molecule type" value="Genomic_DNA"/>
</dbReference>
<feature type="compositionally biased region" description="Low complexity" evidence="2">
    <location>
        <begin position="409"/>
        <end position="420"/>
    </location>
</feature>
<proteinExistence type="predicted"/>
<feature type="coiled-coil region" evidence="1">
    <location>
        <begin position="206"/>
        <end position="233"/>
    </location>
</feature>
<name>A0A812VK66_9DINO</name>
<feature type="coiled-coil region" evidence="1">
    <location>
        <begin position="346"/>
        <end position="373"/>
    </location>
</feature>
<feature type="region of interest" description="Disordered" evidence="2">
    <location>
        <begin position="408"/>
        <end position="433"/>
    </location>
</feature>
<dbReference type="OrthoDB" id="452285at2759"/>
<evidence type="ECO:0000313" key="3">
    <source>
        <dbReference type="EMBL" id="CAE7637202.1"/>
    </source>
</evidence>
<dbReference type="InterPro" id="IPR036280">
    <property type="entry name" value="Multihaem_cyt_sf"/>
</dbReference>
<evidence type="ECO:0000313" key="4">
    <source>
        <dbReference type="Proteomes" id="UP000601435"/>
    </source>
</evidence>
<sequence>MADAEETVKADSCEETQPEVAAAQASLEGRPEDEQLVPAAPEAGGSGPAVEPAAMLPAAPETCVCRYCKAELPCSECHDYPGITNPHRRGGCKPCHNAQVTLQRHGIRAEELCHGEGLDKYFAQLRREREELQKADGRLTYGRMRAMLKHQIVSERVQSYESSTEGEYQPLSYWELKGYDVESIQAQAPCKMHAILGATYRVAIDKDKHAEMVRETEKKLVDMESQLFQKKKKKELDKEGAAKALQDVGFRPGVPVELDSDPGLSEDGKAEAEEKPKGNKKRKTEEEKEEAREERKRAKRAEKQDRVELAAAAKVLPSLKAVEEKLQKAWAKVTPELLPSMDEEARADVEAVLQDLKDVMDQAQTRLQAAAKGKAAPAADFSLWKSEKDLNQKIKEANQAVRTVQSFLKGQQPQRPAQPKAKGKSKAKAKAKMGDGYKKCRRCERQAGQPAVDSRQAAVSLLTEETCRTALGRWSGETIWRMTRLLEQGKLDEKRPSGAFRRKLDKVLGPMRACFQTRRLPATDGRGDVGFVVADMKQLLFRVAEHSPEMKHFFSSHRQLRVIWAHDETTGGNVLSTDPSLKALLFYVSFVELKDHLQSPSTWFPVAMLLHSQMKLLPGGLGQATVAFLQAWHEQSLDRPFFLCSEVEVQLQLHLFLSDHDSQRGAFHAKGSAGLKPCLFCCNCVARHSPAATAGGGFHSFDQEDLSQFTLYKSAELVPYMEAAVAAAPTMTKKERELRERVSGFRLDIAEHGLWGAGAAAARRLLTVEKTCNDSMHAYFSKGIAGSETVSFVAAIKAHTGRSMREVADAVKAAGWKRPGMYQRAGQNSSWTTRLFNSVFFEGDNYKGSAGQILALMPLLRFYAAKVWSRVPALTQKAHCFLLLCLCAEHVQNVLYTGDTDALDEAQRAHHKAFVECYGSDMLRPKHHHRLHLGSHYRQFQCTPTCWPAEAKHQHFKQFYAEACSSQLGKSREGGFSRTVLPRLLHRSIELLRENPPLLDGAFELLQAFSEDEVLQATGVDGCLLASKCRVALLELWQDDILLWGREPRKGGRCRFFLRRRDVLYVAFEPLQLQSCRPEECVFRKTEQTSMLRFADMQHPRLPQWQCEEGDRIICLP</sequence>
<keyword evidence="1" id="KW-0175">Coiled coil</keyword>
<feature type="region of interest" description="Disordered" evidence="2">
    <location>
        <begin position="1"/>
        <end position="51"/>
    </location>
</feature>
<feature type="compositionally biased region" description="Low complexity" evidence="2">
    <location>
        <begin position="37"/>
        <end position="51"/>
    </location>
</feature>
<feature type="region of interest" description="Disordered" evidence="2">
    <location>
        <begin position="252"/>
        <end position="305"/>
    </location>
</feature>
<protein>
    <submittedName>
        <fullName evidence="3">Uncharacterized protein</fullName>
    </submittedName>
</protein>
<accession>A0A812VK66</accession>
<dbReference type="SUPFAM" id="SSF48695">
    <property type="entry name" value="Multiheme cytochromes"/>
    <property type="match status" value="1"/>
</dbReference>
<feature type="compositionally biased region" description="Basic and acidic residues" evidence="2">
    <location>
        <begin position="1"/>
        <end position="12"/>
    </location>
</feature>
<feature type="compositionally biased region" description="Basic residues" evidence="2">
    <location>
        <begin position="421"/>
        <end position="431"/>
    </location>
</feature>
<evidence type="ECO:0000256" key="1">
    <source>
        <dbReference type="SAM" id="Coils"/>
    </source>
</evidence>
<gene>
    <name evidence="3" type="ORF">SNEC2469_LOCUS17989</name>
</gene>
<evidence type="ECO:0000256" key="2">
    <source>
        <dbReference type="SAM" id="MobiDB-lite"/>
    </source>
</evidence>
<dbReference type="AlphaFoldDB" id="A0A812VK66"/>